<sequence>MNEENNMNFNNKLLVTMQIINVFIGVIIALICVVAYMTIESIYIRGLIILISISFGIVCFINLYKRLHKEEIIQDDSNISRIVLVNEDNEIIRTWDIGDKISFLIGKNSIDNDVFVDLAGSIYSKFVENNHAVLNYAAGKWYIEDLSEKSGISIKKNNDDIKYRIVKDAPCELKRGDILFISNIKFLLK</sequence>
<organism evidence="3 4">
    <name type="scientific">Clostridium puniceum</name>
    <dbReference type="NCBI Taxonomy" id="29367"/>
    <lineage>
        <taxon>Bacteria</taxon>
        <taxon>Bacillati</taxon>
        <taxon>Bacillota</taxon>
        <taxon>Clostridia</taxon>
        <taxon>Eubacteriales</taxon>
        <taxon>Clostridiaceae</taxon>
        <taxon>Clostridium</taxon>
    </lineage>
</organism>
<dbReference type="EMBL" id="LZZM01000189">
    <property type="protein sequence ID" value="OOM75200.1"/>
    <property type="molecule type" value="Genomic_DNA"/>
</dbReference>
<name>A0A1S8TBN8_9CLOT</name>
<evidence type="ECO:0000259" key="2">
    <source>
        <dbReference type="PROSITE" id="PS50006"/>
    </source>
</evidence>
<dbReference type="SUPFAM" id="SSF49879">
    <property type="entry name" value="SMAD/FHA domain"/>
    <property type="match status" value="1"/>
</dbReference>
<dbReference type="OrthoDB" id="2473431at2"/>
<feature type="domain" description="FHA" evidence="2">
    <location>
        <begin position="103"/>
        <end position="159"/>
    </location>
</feature>
<dbReference type="RefSeq" id="WP_077848469.1">
    <property type="nucleotide sequence ID" value="NZ_LZZM01000189.1"/>
</dbReference>
<evidence type="ECO:0000256" key="1">
    <source>
        <dbReference type="SAM" id="Phobius"/>
    </source>
</evidence>
<dbReference type="Pfam" id="PF00498">
    <property type="entry name" value="FHA"/>
    <property type="match status" value="1"/>
</dbReference>
<evidence type="ECO:0000313" key="3">
    <source>
        <dbReference type="EMBL" id="OOM75200.1"/>
    </source>
</evidence>
<dbReference type="Proteomes" id="UP000190890">
    <property type="component" value="Unassembled WGS sequence"/>
</dbReference>
<dbReference type="Gene3D" id="2.60.200.20">
    <property type="match status" value="1"/>
</dbReference>
<keyword evidence="1" id="KW-0472">Membrane</keyword>
<comment type="caution">
    <text evidence="3">The sequence shown here is derived from an EMBL/GenBank/DDBJ whole genome shotgun (WGS) entry which is preliminary data.</text>
</comment>
<protein>
    <submittedName>
        <fullName evidence="3">FHA domain protein</fullName>
    </submittedName>
</protein>
<dbReference type="PROSITE" id="PS50006">
    <property type="entry name" value="FHA_DOMAIN"/>
    <property type="match status" value="1"/>
</dbReference>
<evidence type="ECO:0000313" key="4">
    <source>
        <dbReference type="Proteomes" id="UP000190890"/>
    </source>
</evidence>
<gene>
    <name evidence="3" type="ORF">CLPUN_34410</name>
</gene>
<dbReference type="STRING" id="29367.CLPUN_34410"/>
<feature type="transmembrane region" description="Helical" evidence="1">
    <location>
        <begin position="12"/>
        <end position="36"/>
    </location>
</feature>
<dbReference type="InterPro" id="IPR008984">
    <property type="entry name" value="SMAD_FHA_dom_sf"/>
</dbReference>
<accession>A0A1S8TBN8</accession>
<keyword evidence="1" id="KW-0812">Transmembrane</keyword>
<feature type="transmembrane region" description="Helical" evidence="1">
    <location>
        <begin position="42"/>
        <end position="64"/>
    </location>
</feature>
<dbReference type="CDD" id="cd00060">
    <property type="entry name" value="FHA"/>
    <property type="match status" value="1"/>
</dbReference>
<keyword evidence="1" id="KW-1133">Transmembrane helix</keyword>
<reference evidence="3 4" key="1">
    <citation type="submission" date="2016-05" db="EMBL/GenBank/DDBJ databases">
        <title>Microbial solvent formation.</title>
        <authorList>
            <person name="Poehlein A."/>
            <person name="Montoya Solano J.D."/>
            <person name="Flitsch S."/>
            <person name="Krabben P."/>
            <person name="Duerre P."/>
            <person name="Daniel R."/>
        </authorList>
    </citation>
    <scope>NUCLEOTIDE SEQUENCE [LARGE SCALE GENOMIC DNA]</scope>
    <source>
        <strain evidence="3 4">DSM 2619</strain>
    </source>
</reference>
<dbReference type="AlphaFoldDB" id="A0A1S8TBN8"/>
<proteinExistence type="predicted"/>
<keyword evidence="4" id="KW-1185">Reference proteome</keyword>
<dbReference type="InterPro" id="IPR000253">
    <property type="entry name" value="FHA_dom"/>
</dbReference>